<keyword evidence="3" id="KW-1185">Reference proteome</keyword>
<protein>
    <submittedName>
        <fullName evidence="2">Uncharacterized protein</fullName>
    </submittedName>
</protein>
<dbReference type="RefSeq" id="WP_376719763.1">
    <property type="nucleotide sequence ID" value="NZ_JAYMRR010000018.1"/>
</dbReference>
<proteinExistence type="predicted"/>
<feature type="compositionally biased region" description="Basic residues" evidence="1">
    <location>
        <begin position="222"/>
        <end position="231"/>
    </location>
</feature>
<sequence>MSNGPDASARLEAWATAIASASAPHETDFAVHTALTYARGGRGRRALVRRAPSVTAGSGGELVTTVLPALWDALAASCELLKTALGSPVVANGVSTATLLLAVHRRRDGAPPAEGTGGSAPAEGTGGSAPAEPATEGGELLVLARAVAEVSRRLQAHGMDPAAADQAAASAVAALHAGRDEGAGAFLGLLAGEGRDASGERSAGTPRTGLRRLAARVPGLRRSARARGRSR</sequence>
<dbReference type="Proteomes" id="UP001585018">
    <property type="component" value="Unassembled WGS sequence"/>
</dbReference>
<feature type="region of interest" description="Disordered" evidence="1">
    <location>
        <begin position="108"/>
        <end position="134"/>
    </location>
</feature>
<evidence type="ECO:0000313" key="2">
    <source>
        <dbReference type="EMBL" id="MFB8752625.1"/>
    </source>
</evidence>
<accession>A0ABV5DJB5</accession>
<comment type="caution">
    <text evidence="2">The sequence shown here is derived from an EMBL/GenBank/DDBJ whole genome shotgun (WGS) entry which is preliminary data.</text>
</comment>
<gene>
    <name evidence="2" type="ORF">VSS30_27790</name>
</gene>
<feature type="region of interest" description="Disordered" evidence="1">
    <location>
        <begin position="194"/>
        <end position="231"/>
    </location>
</feature>
<reference evidence="2 3" key="1">
    <citation type="submission" date="2024-01" db="EMBL/GenBank/DDBJ databases">
        <title>Genome mining of biosynthetic gene clusters to explore secondary metabolites of Streptomyces sp.</title>
        <authorList>
            <person name="Baig A."/>
            <person name="Ajitkumar Shintre N."/>
            <person name="Kumar H."/>
            <person name="Anbarasu A."/>
            <person name="Ramaiah S."/>
        </authorList>
    </citation>
    <scope>NUCLEOTIDE SEQUENCE [LARGE SCALE GENOMIC DNA]</scope>
    <source>
        <strain evidence="2 3">A03</strain>
    </source>
</reference>
<organism evidence="2 3">
    <name type="scientific">Streptomyces parvulus</name>
    <dbReference type="NCBI Taxonomy" id="146923"/>
    <lineage>
        <taxon>Bacteria</taxon>
        <taxon>Bacillati</taxon>
        <taxon>Actinomycetota</taxon>
        <taxon>Actinomycetes</taxon>
        <taxon>Kitasatosporales</taxon>
        <taxon>Streptomycetaceae</taxon>
        <taxon>Streptomyces</taxon>
    </lineage>
</organism>
<evidence type="ECO:0000313" key="3">
    <source>
        <dbReference type="Proteomes" id="UP001585018"/>
    </source>
</evidence>
<dbReference type="EMBL" id="JAYMRR010000018">
    <property type="protein sequence ID" value="MFB8752625.1"/>
    <property type="molecule type" value="Genomic_DNA"/>
</dbReference>
<name>A0ABV5DJB5_9ACTN</name>
<evidence type="ECO:0000256" key="1">
    <source>
        <dbReference type="SAM" id="MobiDB-lite"/>
    </source>
</evidence>